<sequence length="288" mass="30413">MPSLSFGYGSDVGRIRDHNEDSYVVDPQLGLWLVADGMGGHQGGEVASAIAGLTVHQGVARGQSLLDAIQDAHQAILSAGEQGDGNKGMGATLVALRGQGLSYEIAWVGDSRAYLWDAAERALHRLSHDHSYVQWLVDKGELSEQEAASHPQAHVVLQALGATERTPLRVSRTSGQWQRGQRILLCSDGLNGELDDARLSLVLGGGDSEQMQADRLIQDALAHGGRDNVSVIVVSAPEDAPAAASLDATLPMMAPSPMSVSARSGRRLGYLGVAVLCVLLIVLVLYLA</sequence>
<dbReference type="GO" id="GO:0004722">
    <property type="term" value="F:protein serine/threonine phosphatase activity"/>
    <property type="evidence" value="ECO:0007669"/>
    <property type="project" value="UniProtKB-EC"/>
</dbReference>
<dbReference type="EC" id="3.1.3.16" evidence="3"/>
<evidence type="ECO:0000313" key="4">
    <source>
        <dbReference type="Proteomes" id="UP001596422"/>
    </source>
</evidence>
<dbReference type="SMART" id="SM00331">
    <property type="entry name" value="PP2C_SIG"/>
    <property type="match status" value="1"/>
</dbReference>
<keyword evidence="1" id="KW-0812">Transmembrane</keyword>
<dbReference type="CDD" id="cd00143">
    <property type="entry name" value="PP2Cc"/>
    <property type="match status" value="1"/>
</dbReference>
<dbReference type="EMBL" id="JBHSWE010000001">
    <property type="protein sequence ID" value="MFC6672947.1"/>
    <property type="molecule type" value="Genomic_DNA"/>
</dbReference>
<dbReference type="SMART" id="SM00332">
    <property type="entry name" value="PP2Cc"/>
    <property type="match status" value="1"/>
</dbReference>
<dbReference type="Proteomes" id="UP001596422">
    <property type="component" value="Unassembled WGS sequence"/>
</dbReference>
<accession>A0ABW2A6B3</accession>
<name>A0ABW2A6B3_9GAMM</name>
<organism evidence="3 4">
    <name type="scientific">Marinobacterium aestuariivivens</name>
    <dbReference type="NCBI Taxonomy" id="1698799"/>
    <lineage>
        <taxon>Bacteria</taxon>
        <taxon>Pseudomonadati</taxon>
        <taxon>Pseudomonadota</taxon>
        <taxon>Gammaproteobacteria</taxon>
        <taxon>Oceanospirillales</taxon>
        <taxon>Oceanospirillaceae</taxon>
        <taxon>Marinobacterium</taxon>
    </lineage>
</organism>
<dbReference type="PROSITE" id="PS51746">
    <property type="entry name" value="PPM_2"/>
    <property type="match status" value="1"/>
</dbReference>
<keyword evidence="1" id="KW-1133">Transmembrane helix</keyword>
<dbReference type="Gene3D" id="3.60.40.10">
    <property type="entry name" value="PPM-type phosphatase domain"/>
    <property type="match status" value="1"/>
</dbReference>
<protein>
    <submittedName>
        <fullName evidence="3">PP2C family protein-serine/threonine phosphatase</fullName>
        <ecNumber evidence="3">3.1.3.16</ecNumber>
    </submittedName>
</protein>
<keyword evidence="3" id="KW-0378">Hydrolase</keyword>
<proteinExistence type="predicted"/>
<evidence type="ECO:0000256" key="1">
    <source>
        <dbReference type="SAM" id="Phobius"/>
    </source>
</evidence>
<gene>
    <name evidence="3" type="ORF">ACFQDL_24800</name>
</gene>
<feature type="domain" description="PPM-type phosphatase" evidence="2">
    <location>
        <begin position="5"/>
        <end position="236"/>
    </location>
</feature>
<reference evidence="4" key="1">
    <citation type="journal article" date="2019" name="Int. J. Syst. Evol. Microbiol.">
        <title>The Global Catalogue of Microorganisms (GCM) 10K type strain sequencing project: providing services to taxonomists for standard genome sequencing and annotation.</title>
        <authorList>
            <consortium name="The Broad Institute Genomics Platform"/>
            <consortium name="The Broad Institute Genome Sequencing Center for Infectious Disease"/>
            <person name="Wu L."/>
            <person name="Ma J."/>
        </authorList>
    </citation>
    <scope>NUCLEOTIDE SEQUENCE [LARGE SCALE GENOMIC DNA]</scope>
    <source>
        <strain evidence="4">NBRC 111756</strain>
    </source>
</reference>
<dbReference type="InterPro" id="IPR036457">
    <property type="entry name" value="PPM-type-like_dom_sf"/>
</dbReference>
<dbReference type="SUPFAM" id="SSF81606">
    <property type="entry name" value="PP2C-like"/>
    <property type="match status" value="1"/>
</dbReference>
<keyword evidence="1" id="KW-0472">Membrane</keyword>
<dbReference type="Pfam" id="PF13672">
    <property type="entry name" value="PP2C_2"/>
    <property type="match status" value="1"/>
</dbReference>
<feature type="transmembrane region" description="Helical" evidence="1">
    <location>
        <begin position="268"/>
        <end position="287"/>
    </location>
</feature>
<dbReference type="RefSeq" id="WP_379911353.1">
    <property type="nucleotide sequence ID" value="NZ_JBHSWE010000001.1"/>
</dbReference>
<evidence type="ECO:0000259" key="2">
    <source>
        <dbReference type="PROSITE" id="PS51746"/>
    </source>
</evidence>
<comment type="caution">
    <text evidence="3">The sequence shown here is derived from an EMBL/GenBank/DDBJ whole genome shotgun (WGS) entry which is preliminary data.</text>
</comment>
<dbReference type="InterPro" id="IPR001932">
    <property type="entry name" value="PPM-type_phosphatase-like_dom"/>
</dbReference>
<evidence type="ECO:0000313" key="3">
    <source>
        <dbReference type="EMBL" id="MFC6672947.1"/>
    </source>
</evidence>
<keyword evidence="4" id="KW-1185">Reference proteome</keyword>